<protein>
    <submittedName>
        <fullName evidence="1">Uncharacterized protein</fullName>
    </submittedName>
</protein>
<dbReference type="Proteomes" id="UP000887458">
    <property type="component" value="Unassembled WGS sequence"/>
</dbReference>
<dbReference type="EMBL" id="NJHN03000047">
    <property type="protein sequence ID" value="KAH9420651.1"/>
    <property type="molecule type" value="Genomic_DNA"/>
</dbReference>
<proteinExistence type="predicted"/>
<name>A0ABQ8JDF9_DERPT</name>
<reference evidence="1 2" key="2">
    <citation type="journal article" date="2022" name="Mol. Biol. Evol.">
        <title>Comparative Genomics Reveals Insights into the Divergent Evolution of Astigmatic Mites and Household Pest Adaptations.</title>
        <authorList>
            <person name="Xiong Q."/>
            <person name="Wan A.T."/>
            <person name="Liu X."/>
            <person name="Fung C.S."/>
            <person name="Xiao X."/>
            <person name="Malainual N."/>
            <person name="Hou J."/>
            <person name="Wang L."/>
            <person name="Wang M."/>
            <person name="Yang K.Y."/>
            <person name="Cui Y."/>
            <person name="Leung E.L."/>
            <person name="Nong W."/>
            <person name="Shin S.K."/>
            <person name="Au S.W."/>
            <person name="Jeong K.Y."/>
            <person name="Chew F.T."/>
            <person name="Hui J.H."/>
            <person name="Leung T.F."/>
            <person name="Tungtrongchitr A."/>
            <person name="Zhong N."/>
            <person name="Liu Z."/>
            <person name="Tsui S.K."/>
        </authorList>
    </citation>
    <scope>NUCLEOTIDE SEQUENCE [LARGE SCALE GENOMIC DNA]</scope>
    <source>
        <strain evidence="1">Derp</strain>
    </source>
</reference>
<evidence type="ECO:0000313" key="1">
    <source>
        <dbReference type="EMBL" id="KAH9420651.1"/>
    </source>
</evidence>
<comment type="caution">
    <text evidence="1">The sequence shown here is derived from an EMBL/GenBank/DDBJ whole genome shotgun (WGS) entry which is preliminary data.</text>
</comment>
<gene>
    <name evidence="1" type="ORF">DERP_001080</name>
</gene>
<organism evidence="1 2">
    <name type="scientific">Dermatophagoides pteronyssinus</name>
    <name type="common">European house dust mite</name>
    <dbReference type="NCBI Taxonomy" id="6956"/>
    <lineage>
        <taxon>Eukaryota</taxon>
        <taxon>Metazoa</taxon>
        <taxon>Ecdysozoa</taxon>
        <taxon>Arthropoda</taxon>
        <taxon>Chelicerata</taxon>
        <taxon>Arachnida</taxon>
        <taxon>Acari</taxon>
        <taxon>Acariformes</taxon>
        <taxon>Sarcoptiformes</taxon>
        <taxon>Astigmata</taxon>
        <taxon>Psoroptidia</taxon>
        <taxon>Analgoidea</taxon>
        <taxon>Pyroglyphidae</taxon>
        <taxon>Dermatophagoidinae</taxon>
        <taxon>Dermatophagoides</taxon>
    </lineage>
</organism>
<keyword evidence="2" id="KW-1185">Reference proteome</keyword>
<sequence length="68" mass="7537">MFKKISSECLDSSSDDSTVEIGRFCFDSYSPISILLAVAAFDDDDVVVVIVDNDRALHRTGNMPTYMI</sequence>
<accession>A0ABQ8JDF9</accession>
<evidence type="ECO:0000313" key="2">
    <source>
        <dbReference type="Proteomes" id="UP000887458"/>
    </source>
</evidence>
<reference evidence="1 2" key="1">
    <citation type="journal article" date="2018" name="J. Allergy Clin. Immunol.">
        <title>High-quality assembly of Dermatophagoides pteronyssinus genome and transcriptome reveals a wide range of novel allergens.</title>
        <authorList>
            <person name="Liu X.Y."/>
            <person name="Yang K.Y."/>
            <person name="Wang M.Q."/>
            <person name="Kwok J.S."/>
            <person name="Zeng X."/>
            <person name="Yang Z."/>
            <person name="Xiao X.J."/>
            <person name="Lau C.P."/>
            <person name="Li Y."/>
            <person name="Huang Z.M."/>
            <person name="Ba J.G."/>
            <person name="Yim A.K."/>
            <person name="Ouyang C.Y."/>
            <person name="Ngai S.M."/>
            <person name="Chan T.F."/>
            <person name="Leung E.L."/>
            <person name="Liu L."/>
            <person name="Liu Z.G."/>
            <person name="Tsui S.K."/>
        </authorList>
    </citation>
    <scope>NUCLEOTIDE SEQUENCE [LARGE SCALE GENOMIC DNA]</scope>
    <source>
        <strain evidence="1">Derp</strain>
    </source>
</reference>